<protein>
    <submittedName>
        <fullName evidence="2">DNA-binding protein</fullName>
    </submittedName>
</protein>
<dbReference type="Pfam" id="PF12728">
    <property type="entry name" value="HTH_17"/>
    <property type="match status" value="1"/>
</dbReference>
<feature type="domain" description="Helix-turn-helix" evidence="1">
    <location>
        <begin position="44"/>
        <end position="92"/>
    </location>
</feature>
<dbReference type="OrthoDB" id="1097811at2"/>
<evidence type="ECO:0000259" key="1">
    <source>
        <dbReference type="Pfam" id="PF12728"/>
    </source>
</evidence>
<dbReference type="Proteomes" id="UP000273500">
    <property type="component" value="Unassembled WGS sequence"/>
</dbReference>
<dbReference type="RefSeq" id="WP_125417462.1">
    <property type="nucleotide sequence ID" value="NZ_RWIT01000001.1"/>
</dbReference>
<comment type="caution">
    <text evidence="2">The sequence shown here is derived from an EMBL/GenBank/DDBJ whole genome shotgun (WGS) entry which is preliminary data.</text>
</comment>
<gene>
    <name evidence="2" type="ORF">EI291_01315</name>
</gene>
<dbReference type="InterPro" id="IPR041657">
    <property type="entry name" value="HTH_17"/>
</dbReference>
<keyword evidence="3" id="KW-1185">Reference proteome</keyword>
<name>A0A3R9MQ86_9BACT</name>
<accession>A0A3R9MQ86</accession>
<dbReference type="SUPFAM" id="SSF46955">
    <property type="entry name" value="Putative DNA-binding domain"/>
    <property type="match status" value="1"/>
</dbReference>
<reference evidence="2 3" key="1">
    <citation type="submission" date="2018-12" db="EMBL/GenBank/DDBJ databases">
        <authorList>
            <person name="Feng G."/>
            <person name="Zhu H."/>
        </authorList>
    </citation>
    <scope>NUCLEOTIDE SEQUENCE [LARGE SCALE GENOMIC DNA]</scope>
    <source>
        <strain evidence="2 3">KCTC 12533</strain>
    </source>
</reference>
<dbReference type="AlphaFoldDB" id="A0A3R9MQ86"/>
<dbReference type="EMBL" id="RWIT01000001">
    <property type="protein sequence ID" value="RSK50987.1"/>
    <property type="molecule type" value="Genomic_DNA"/>
</dbReference>
<sequence length="108" mass="11740">MQTILTTGVSYSQLLEDLRAIIRHEVTSNGPAPAETAEAAGPELLTVRDAATLLDVCPATIHDWKRRGMLPYHKIGGRSYIKRADVLNALQAHQRTAKPAKKGGARRG</sequence>
<keyword evidence="2" id="KW-0238">DNA-binding</keyword>
<evidence type="ECO:0000313" key="3">
    <source>
        <dbReference type="Proteomes" id="UP000273500"/>
    </source>
</evidence>
<dbReference type="GO" id="GO:0003677">
    <property type="term" value="F:DNA binding"/>
    <property type="evidence" value="ECO:0007669"/>
    <property type="project" value="UniProtKB-KW"/>
</dbReference>
<evidence type="ECO:0000313" key="2">
    <source>
        <dbReference type="EMBL" id="RSK50987.1"/>
    </source>
</evidence>
<proteinExistence type="predicted"/>
<dbReference type="InterPro" id="IPR009061">
    <property type="entry name" value="DNA-bd_dom_put_sf"/>
</dbReference>
<organism evidence="2 3">
    <name type="scientific">Hymenobacter rigui</name>
    <dbReference type="NCBI Taxonomy" id="334424"/>
    <lineage>
        <taxon>Bacteria</taxon>
        <taxon>Pseudomonadati</taxon>
        <taxon>Bacteroidota</taxon>
        <taxon>Cytophagia</taxon>
        <taxon>Cytophagales</taxon>
        <taxon>Hymenobacteraceae</taxon>
        <taxon>Hymenobacter</taxon>
    </lineage>
</organism>